<dbReference type="EMBL" id="SHKX01000003">
    <property type="protein sequence ID" value="RZU48177.1"/>
    <property type="molecule type" value="Genomic_DNA"/>
</dbReference>
<protein>
    <submittedName>
        <fullName evidence="2">Uncharacterized protein</fullName>
    </submittedName>
</protein>
<dbReference type="Proteomes" id="UP000292423">
    <property type="component" value="Unassembled WGS sequence"/>
</dbReference>
<evidence type="ECO:0000256" key="1">
    <source>
        <dbReference type="SAM" id="MobiDB-lite"/>
    </source>
</evidence>
<dbReference type="AlphaFoldDB" id="A0A4Q7ZC08"/>
<dbReference type="OrthoDB" id="7272485at2"/>
<evidence type="ECO:0000313" key="2">
    <source>
        <dbReference type="EMBL" id="RZU48177.1"/>
    </source>
</evidence>
<keyword evidence="3" id="KW-1185">Reference proteome</keyword>
<gene>
    <name evidence="2" type="ORF">EV700_0151</name>
</gene>
<proteinExistence type="predicted"/>
<feature type="region of interest" description="Disordered" evidence="1">
    <location>
        <begin position="1"/>
        <end position="44"/>
    </location>
</feature>
<comment type="caution">
    <text evidence="2">The sequence shown here is derived from an EMBL/GenBank/DDBJ whole genome shotgun (WGS) entry which is preliminary data.</text>
</comment>
<dbReference type="RefSeq" id="WP_130410459.1">
    <property type="nucleotide sequence ID" value="NZ_SHKX01000003.1"/>
</dbReference>
<organism evidence="2 3">
    <name type="scientific">Fluviicoccus keumensis</name>
    <dbReference type="NCBI Taxonomy" id="1435465"/>
    <lineage>
        <taxon>Bacteria</taxon>
        <taxon>Pseudomonadati</taxon>
        <taxon>Pseudomonadota</taxon>
        <taxon>Gammaproteobacteria</taxon>
        <taxon>Moraxellales</taxon>
        <taxon>Moraxellaceae</taxon>
        <taxon>Fluviicoccus</taxon>
    </lineage>
</organism>
<name>A0A4Q7ZC08_9GAMM</name>
<accession>A0A4Q7ZC08</accession>
<feature type="compositionally biased region" description="Low complexity" evidence="1">
    <location>
        <begin position="1"/>
        <end position="10"/>
    </location>
</feature>
<reference evidence="2 3" key="1">
    <citation type="submission" date="2019-02" db="EMBL/GenBank/DDBJ databases">
        <title>Genomic Encyclopedia of Type Strains, Phase IV (KMG-IV): sequencing the most valuable type-strain genomes for metagenomic binning, comparative biology and taxonomic classification.</title>
        <authorList>
            <person name="Goeker M."/>
        </authorList>
    </citation>
    <scope>NUCLEOTIDE SEQUENCE [LARGE SCALE GENOMIC DNA]</scope>
    <source>
        <strain evidence="2 3">DSM 105135</strain>
    </source>
</reference>
<evidence type="ECO:0000313" key="3">
    <source>
        <dbReference type="Proteomes" id="UP000292423"/>
    </source>
</evidence>
<sequence length="88" mass="9413">MAITKPVAKVTPPPAAPVDEFINGAPDGESAKKERKGVQKGKREQISLTIPPALLTRLDAVAERLALSRAGMINLAIVRAVEQEEKSQ</sequence>